<evidence type="ECO:0000313" key="2">
    <source>
        <dbReference type="Proteomes" id="UP000287502"/>
    </source>
</evidence>
<dbReference type="EMBL" id="CP035108">
    <property type="protein sequence ID" value="QAR32336.1"/>
    <property type="molecule type" value="Genomic_DNA"/>
</dbReference>
<keyword evidence="2" id="KW-1185">Reference proteome</keyword>
<protein>
    <submittedName>
        <fullName evidence="1">DUF815 domain-containing protein</fullName>
    </submittedName>
</protein>
<dbReference type="AlphaFoldDB" id="A0A3R6AWU4"/>
<dbReference type="PANTHER" id="PTHR42935:SF1">
    <property type="entry name" value="SLR0930 PROTEIN"/>
    <property type="match status" value="1"/>
</dbReference>
<dbReference type="InterPro" id="IPR008533">
    <property type="entry name" value="DUF815"/>
</dbReference>
<dbReference type="PANTHER" id="PTHR42935">
    <property type="entry name" value="SLR0930 PROTEIN"/>
    <property type="match status" value="1"/>
</dbReference>
<dbReference type="RefSeq" id="WP_128465623.1">
    <property type="nucleotide sequence ID" value="NZ_CP035108.1"/>
</dbReference>
<dbReference type="Proteomes" id="UP000287502">
    <property type="component" value="Chromosome"/>
</dbReference>
<dbReference type="InterPro" id="IPR027417">
    <property type="entry name" value="P-loop_NTPase"/>
</dbReference>
<proteinExistence type="predicted"/>
<dbReference type="Gene3D" id="3.40.50.300">
    <property type="entry name" value="P-loop containing nucleotide triphosphate hydrolases"/>
    <property type="match status" value="1"/>
</dbReference>
<accession>A0A3R6AWU4</accession>
<evidence type="ECO:0000313" key="1">
    <source>
        <dbReference type="EMBL" id="QAR32336.1"/>
    </source>
</evidence>
<dbReference type="OrthoDB" id="9812140at2"/>
<name>A0A3R6AWU4_9BACT</name>
<organism evidence="1 2">
    <name type="scientific">Geovibrio thiophilus</name>
    <dbReference type="NCBI Taxonomy" id="139438"/>
    <lineage>
        <taxon>Bacteria</taxon>
        <taxon>Pseudomonadati</taxon>
        <taxon>Deferribacterota</taxon>
        <taxon>Deferribacteres</taxon>
        <taxon>Deferribacterales</taxon>
        <taxon>Geovibrionaceae</taxon>
        <taxon>Geovibrio</taxon>
    </lineage>
</organism>
<dbReference type="SUPFAM" id="SSF52540">
    <property type="entry name" value="P-loop containing nucleoside triphosphate hydrolases"/>
    <property type="match status" value="1"/>
</dbReference>
<gene>
    <name evidence="1" type="ORF">EP073_02665</name>
</gene>
<reference evidence="1 2" key="1">
    <citation type="submission" date="2019-01" db="EMBL/GenBank/DDBJ databases">
        <title>Geovibrio thiophilus DSM 11263, complete genome.</title>
        <authorList>
            <person name="Spring S."/>
            <person name="Bunk B."/>
            <person name="Sproer C."/>
        </authorList>
    </citation>
    <scope>NUCLEOTIDE SEQUENCE [LARGE SCALE GENOMIC DNA]</scope>
    <source>
        <strain evidence="1 2">DSM 11263</strain>
    </source>
</reference>
<sequence length="243" mass="28119">MSGVRAFRWRNGALDSIEDMDSVHRTDLVGLENQIEAAEKNIRSFVSGGAHLDMLLWGERGAGKSSIIKMLLTEYHEAGLRAVEFRQEDIDELHALNSTIRRDSKHYYIIYFDDISFDRNDVLFRRFKSVLEGGLEKRPANCMIVATSNMRHMVPDKAADTNDIYDRDEENEKISLKSRFAINIGFYPMRREPYLSIAEHYLKKFGLNIDDWQRLAENYAMDRGGRSGRIAKQFAVQMLLDRS</sequence>
<dbReference type="KEGG" id="gtl:EP073_02665"/>
<dbReference type="Pfam" id="PF05673">
    <property type="entry name" value="DUF815"/>
    <property type="match status" value="1"/>
</dbReference>